<keyword evidence="2" id="KW-0472">Membrane</keyword>
<dbReference type="AlphaFoldDB" id="A0A4P7BX08"/>
<dbReference type="GO" id="GO:0032153">
    <property type="term" value="C:cell division site"/>
    <property type="evidence" value="ECO:0007669"/>
    <property type="project" value="TreeGrafter"/>
</dbReference>
<dbReference type="EMBL" id="CP038033">
    <property type="protein sequence ID" value="QBQ53769.1"/>
    <property type="molecule type" value="Genomic_DNA"/>
</dbReference>
<feature type="region of interest" description="Disordered" evidence="1">
    <location>
        <begin position="89"/>
        <end position="123"/>
    </location>
</feature>
<dbReference type="InterPro" id="IPR036680">
    <property type="entry name" value="SPOR-like_sf"/>
</dbReference>
<name>A0A4P7BX08_9GAMM</name>
<dbReference type="PROSITE" id="PS51724">
    <property type="entry name" value="SPOR"/>
    <property type="match status" value="1"/>
</dbReference>
<gene>
    <name evidence="4" type="ORF">E3U44_04025</name>
</gene>
<proteinExistence type="predicted"/>
<dbReference type="PANTHER" id="PTHR38687">
    <property type="entry name" value="CELL DIVISION PROTEIN DEDD-RELATED"/>
    <property type="match status" value="1"/>
</dbReference>
<feature type="domain" description="SPOR" evidence="3">
    <location>
        <begin position="120"/>
        <end position="200"/>
    </location>
</feature>
<dbReference type="SUPFAM" id="SSF110997">
    <property type="entry name" value="Sporulation related repeat"/>
    <property type="match status" value="1"/>
</dbReference>
<evidence type="ECO:0000313" key="4">
    <source>
        <dbReference type="EMBL" id="QBQ53769.1"/>
    </source>
</evidence>
<dbReference type="InterPro" id="IPR007730">
    <property type="entry name" value="SPOR-like_dom"/>
</dbReference>
<organism evidence="4 5">
    <name type="scientific">Nitrosococcus wardiae</name>
    <dbReference type="NCBI Taxonomy" id="1814290"/>
    <lineage>
        <taxon>Bacteria</taxon>
        <taxon>Pseudomonadati</taxon>
        <taxon>Pseudomonadota</taxon>
        <taxon>Gammaproteobacteria</taxon>
        <taxon>Chromatiales</taxon>
        <taxon>Chromatiaceae</taxon>
        <taxon>Nitrosococcus</taxon>
    </lineage>
</organism>
<evidence type="ECO:0000256" key="1">
    <source>
        <dbReference type="SAM" id="MobiDB-lite"/>
    </source>
</evidence>
<dbReference type="KEGG" id="nwr:E3U44_04025"/>
<accession>A0A4P7BX08</accession>
<dbReference type="RefSeq" id="WP_134356780.1">
    <property type="nucleotide sequence ID" value="NZ_CP038033.1"/>
</dbReference>
<evidence type="ECO:0000313" key="5">
    <source>
        <dbReference type="Proteomes" id="UP000294325"/>
    </source>
</evidence>
<evidence type="ECO:0000256" key="2">
    <source>
        <dbReference type="SAM" id="Phobius"/>
    </source>
</evidence>
<dbReference type="GO" id="GO:0030428">
    <property type="term" value="C:cell septum"/>
    <property type="evidence" value="ECO:0007669"/>
    <property type="project" value="TreeGrafter"/>
</dbReference>
<dbReference type="PANTHER" id="PTHR38687:SF1">
    <property type="entry name" value="CELL DIVISION PROTEIN DEDD"/>
    <property type="match status" value="1"/>
</dbReference>
<protein>
    <submittedName>
        <fullName evidence="4">SPOR domain-containing protein</fullName>
    </submittedName>
</protein>
<dbReference type="Pfam" id="PF05036">
    <property type="entry name" value="SPOR"/>
    <property type="match status" value="1"/>
</dbReference>
<feature type="compositionally biased region" description="Pro residues" evidence="1">
    <location>
        <begin position="89"/>
        <end position="101"/>
    </location>
</feature>
<dbReference type="InterPro" id="IPR052521">
    <property type="entry name" value="Cell_div_SPOR-domain"/>
</dbReference>
<sequence length="201" mass="22882">MPPNTRRRRTSSSQTPPRWPWLIAGLLVGALIMFLPSLQNWLPWIRKSADHTPAIENTIEAKKINTEQSPPPQFEFYTLLPKMEVAVPEPKPLSPQQQPKPQPKRPPEPSPTPKPSPSKSVPSQVYVLQAGSFRSYAQADQRKADLALMGVEATIQTVTIDNNKTWHRVRIGPSTNLPNLQRIRRQLRKNQIECQMFKVKS</sequence>
<dbReference type="GO" id="GO:0032506">
    <property type="term" value="P:cytokinetic process"/>
    <property type="evidence" value="ECO:0007669"/>
    <property type="project" value="TreeGrafter"/>
</dbReference>
<feature type="transmembrane region" description="Helical" evidence="2">
    <location>
        <begin position="20"/>
        <end position="38"/>
    </location>
</feature>
<dbReference type="OrthoDB" id="8558195at2"/>
<keyword evidence="2" id="KW-0812">Transmembrane</keyword>
<reference evidence="4 5" key="1">
    <citation type="submission" date="2019-03" db="EMBL/GenBank/DDBJ databases">
        <title>The genome sequence of Nitrosococcus wardiae strain D1FHST reveals the archetypal metabolic capacity of ammonia-oxidizing Gammaproteobacteria.</title>
        <authorList>
            <person name="Wang L."/>
            <person name="Lim C.K."/>
            <person name="Hanson T.E."/>
            <person name="Dang H."/>
            <person name="Klotz M.G."/>
        </authorList>
    </citation>
    <scope>NUCLEOTIDE SEQUENCE [LARGE SCALE GENOMIC DNA]</scope>
    <source>
        <strain evidence="4 5">D1FHS</strain>
    </source>
</reference>
<keyword evidence="2" id="KW-1133">Transmembrane helix</keyword>
<evidence type="ECO:0000259" key="3">
    <source>
        <dbReference type="PROSITE" id="PS51724"/>
    </source>
</evidence>
<keyword evidence="5" id="KW-1185">Reference proteome</keyword>
<dbReference type="Gene3D" id="3.30.70.1070">
    <property type="entry name" value="Sporulation related repeat"/>
    <property type="match status" value="1"/>
</dbReference>
<dbReference type="GO" id="GO:0042834">
    <property type="term" value="F:peptidoglycan binding"/>
    <property type="evidence" value="ECO:0007669"/>
    <property type="project" value="InterPro"/>
</dbReference>
<dbReference type="Proteomes" id="UP000294325">
    <property type="component" value="Chromosome"/>
</dbReference>